<accession>X1AA35</accession>
<reference evidence="1" key="1">
    <citation type="journal article" date="2014" name="Front. Microbiol.">
        <title>High frequency of phylogenetically diverse reductive dehalogenase-homologous genes in deep subseafloor sedimentary metagenomes.</title>
        <authorList>
            <person name="Kawai M."/>
            <person name="Futagami T."/>
            <person name="Toyoda A."/>
            <person name="Takaki Y."/>
            <person name="Nishi S."/>
            <person name="Hori S."/>
            <person name="Arai W."/>
            <person name="Tsubouchi T."/>
            <person name="Morono Y."/>
            <person name="Uchiyama I."/>
            <person name="Ito T."/>
            <person name="Fujiyama A."/>
            <person name="Inagaki F."/>
            <person name="Takami H."/>
        </authorList>
    </citation>
    <scope>NUCLEOTIDE SEQUENCE</scope>
    <source>
        <strain evidence="1">Expedition CK06-06</strain>
    </source>
</reference>
<dbReference type="PANTHER" id="PTHR30348">
    <property type="entry name" value="UNCHARACTERIZED PROTEIN YECE"/>
    <property type="match status" value="1"/>
</dbReference>
<dbReference type="Gene3D" id="3.20.20.410">
    <property type="entry name" value="Protein of unknown function UPF0759"/>
    <property type="match status" value="1"/>
</dbReference>
<protein>
    <recommendedName>
        <fullName evidence="2">DUF72 domain-containing protein</fullName>
    </recommendedName>
</protein>
<dbReference type="EMBL" id="BART01000183">
    <property type="protein sequence ID" value="GAG66877.1"/>
    <property type="molecule type" value="Genomic_DNA"/>
</dbReference>
<gene>
    <name evidence="1" type="ORF">S01H4_01088</name>
</gene>
<dbReference type="AlphaFoldDB" id="X1AA35"/>
<proteinExistence type="predicted"/>
<dbReference type="InterPro" id="IPR002763">
    <property type="entry name" value="DUF72"/>
</dbReference>
<organism evidence="1">
    <name type="scientific">marine sediment metagenome</name>
    <dbReference type="NCBI Taxonomy" id="412755"/>
    <lineage>
        <taxon>unclassified sequences</taxon>
        <taxon>metagenomes</taxon>
        <taxon>ecological metagenomes</taxon>
    </lineage>
</organism>
<evidence type="ECO:0008006" key="2">
    <source>
        <dbReference type="Google" id="ProtNLM"/>
    </source>
</evidence>
<evidence type="ECO:0000313" key="1">
    <source>
        <dbReference type="EMBL" id="GAG66877.1"/>
    </source>
</evidence>
<dbReference type="InterPro" id="IPR036520">
    <property type="entry name" value="UPF0759_sf"/>
</dbReference>
<dbReference type="Pfam" id="PF01904">
    <property type="entry name" value="DUF72"/>
    <property type="match status" value="1"/>
</dbReference>
<dbReference type="PANTHER" id="PTHR30348:SF13">
    <property type="entry name" value="UPF0759 PROTEIN YUNF"/>
    <property type="match status" value="1"/>
</dbReference>
<comment type="caution">
    <text evidence="1">The sequence shown here is derived from an EMBL/GenBank/DDBJ whole genome shotgun (WGS) entry which is preliminary data.</text>
</comment>
<sequence length="185" mass="21528">MSSIFIGTSGYSYADWNITFYPTGLDKKDQLSYYSTVFNTVEINFTYYSLPYPRIFKNMAEKAKGDFIFSVKAHSGVTHTRDFKKEDILKFVGSLKPLIEEDKMGTVLLQFPWAFKFNQSNCDYLSRIRENFRDLELCAEFRNNSWLREETIDHLKNLNMGFCNVDEPQGLLCGVSLINEKDIKV</sequence>
<name>X1AA35_9ZZZZ</name>
<dbReference type="SUPFAM" id="SSF117396">
    <property type="entry name" value="TM1631-like"/>
    <property type="match status" value="1"/>
</dbReference>